<comment type="catalytic activity">
    <reaction evidence="7">
        <text>L-threonyl-[protein] + ATP = O-phospho-L-threonyl-[protein] + ADP + H(+)</text>
        <dbReference type="Rhea" id="RHEA:46608"/>
        <dbReference type="Rhea" id="RHEA-COMP:11060"/>
        <dbReference type="Rhea" id="RHEA-COMP:11605"/>
        <dbReference type="ChEBI" id="CHEBI:15378"/>
        <dbReference type="ChEBI" id="CHEBI:30013"/>
        <dbReference type="ChEBI" id="CHEBI:30616"/>
        <dbReference type="ChEBI" id="CHEBI:61977"/>
        <dbReference type="ChEBI" id="CHEBI:456216"/>
        <dbReference type="EC" id="2.7.11.1"/>
    </reaction>
</comment>
<keyword evidence="2 10" id="KW-0723">Serine/threonine-protein kinase</keyword>
<protein>
    <recommendedName>
        <fullName evidence="1">non-specific serine/threonine protein kinase</fullName>
        <ecNumber evidence="1">2.7.11.1</ecNumber>
    </recommendedName>
</protein>
<dbReference type="Gene3D" id="1.10.510.10">
    <property type="entry name" value="Transferase(Phosphotransferase) domain 1"/>
    <property type="match status" value="1"/>
</dbReference>
<dbReference type="PROSITE" id="PS00107">
    <property type="entry name" value="PROTEIN_KINASE_ATP"/>
    <property type="match status" value="1"/>
</dbReference>
<dbReference type="InterPro" id="IPR051334">
    <property type="entry name" value="SRPK"/>
</dbReference>
<evidence type="ECO:0000256" key="5">
    <source>
        <dbReference type="ARBA" id="ARBA00022777"/>
    </source>
</evidence>
<reference evidence="12" key="1">
    <citation type="submission" date="2021-05" db="EMBL/GenBank/DDBJ databases">
        <title>A free-living protist that lacks canonical eukaryotic 1 DNA replication and segregation systems.</title>
        <authorList>
            <person name="Salas-Leiva D.E."/>
            <person name="Tromer E.C."/>
            <person name="Curtis B.A."/>
            <person name="Jerlstrom-Hultqvist J."/>
            <person name="Kolisko M."/>
            <person name="Yi Z."/>
            <person name="Salas-Leiva J.S."/>
            <person name="Gallot-Lavallee L."/>
            <person name="Kops G.J.P.L."/>
            <person name="Archibald J.M."/>
            <person name="Simpson A.G.B."/>
            <person name="Roger A.J."/>
        </authorList>
    </citation>
    <scope>NUCLEOTIDE SEQUENCE</scope>
    <source>
        <strain evidence="12">BICM</strain>
    </source>
</reference>
<dbReference type="PANTHER" id="PTHR47634:SF9">
    <property type="entry name" value="PROTEIN KINASE DOMAIN-CONTAINING PROTEIN-RELATED"/>
    <property type="match status" value="1"/>
</dbReference>
<dbReference type="Proteomes" id="UP000717585">
    <property type="component" value="Unassembled WGS sequence"/>
</dbReference>
<dbReference type="GO" id="GO:0050684">
    <property type="term" value="P:regulation of mRNA processing"/>
    <property type="evidence" value="ECO:0007669"/>
    <property type="project" value="TreeGrafter"/>
</dbReference>
<dbReference type="SMART" id="SM00220">
    <property type="entry name" value="S_TKc"/>
    <property type="match status" value="1"/>
</dbReference>
<sequence>MTSSIQFDEGTDGYKHGGYAPVKIGDVYNNRYQVLFKIGFGHFSTVWQCAIVDDPNAPHVALKIQKSSATYTAAALDEITLLQVVNDKCSHNADNRLCQLLDTFTIETENGEHHVMVFPLMGHSVLSLIRRYHHRGLSISIVKHIMRQVLTGLSVLHDQAGIIHTDLKPENILLATSPASRSGKPYTDCRNPVTDIEAADALKRDIVALARRKVCAHASSKRHDELVMGDFDVRIVDLGNACFIDRHFCDVIQTRQYRSPEVILGSEYGPSADIWSAGCCLFELLTGNVLFEPMEVGGGGCPKDEDHLALMFELFGRPEPTDIMGRHSKLFFNRRGQLKHIKTLKFISLTTMLTETYDMPTREAEEVAEVLSKMLAFNPSHRPTAAQLLEMEWFSEPQ</sequence>
<dbReference type="EC" id="2.7.11.1" evidence="1"/>
<accession>A0A8J6B628</accession>
<dbReference type="GO" id="GO:0000245">
    <property type="term" value="P:spliceosomal complex assembly"/>
    <property type="evidence" value="ECO:0007669"/>
    <property type="project" value="TreeGrafter"/>
</dbReference>
<dbReference type="AlphaFoldDB" id="A0A8J6B628"/>
<dbReference type="EMBL" id="JAHDYR010000020">
    <property type="protein sequence ID" value="KAG9393839.1"/>
    <property type="molecule type" value="Genomic_DNA"/>
</dbReference>
<dbReference type="FunFam" id="1.10.510.10:FF:000275">
    <property type="entry name" value="SRSF protein kinase 2 isoform X3"/>
    <property type="match status" value="1"/>
</dbReference>
<keyword evidence="6 9" id="KW-0067">ATP-binding</keyword>
<evidence type="ECO:0000256" key="1">
    <source>
        <dbReference type="ARBA" id="ARBA00012513"/>
    </source>
</evidence>
<evidence type="ECO:0000256" key="10">
    <source>
        <dbReference type="RuleBase" id="RU000304"/>
    </source>
</evidence>
<proteinExistence type="inferred from homology"/>
<dbReference type="Pfam" id="PF00069">
    <property type="entry name" value="Pkinase"/>
    <property type="match status" value="2"/>
</dbReference>
<dbReference type="GO" id="GO:0005524">
    <property type="term" value="F:ATP binding"/>
    <property type="evidence" value="ECO:0007669"/>
    <property type="project" value="UniProtKB-UniRule"/>
</dbReference>
<dbReference type="PROSITE" id="PS00108">
    <property type="entry name" value="PROTEIN_KINASE_ST"/>
    <property type="match status" value="1"/>
</dbReference>
<dbReference type="OrthoDB" id="2649at2759"/>
<keyword evidence="3" id="KW-0808">Transferase</keyword>
<dbReference type="Gene3D" id="3.30.200.20">
    <property type="entry name" value="Phosphorylase Kinase, domain 1"/>
    <property type="match status" value="1"/>
</dbReference>
<evidence type="ECO:0000313" key="13">
    <source>
        <dbReference type="Proteomes" id="UP000717585"/>
    </source>
</evidence>
<evidence type="ECO:0000256" key="3">
    <source>
        <dbReference type="ARBA" id="ARBA00022679"/>
    </source>
</evidence>
<dbReference type="GO" id="GO:0004674">
    <property type="term" value="F:protein serine/threonine kinase activity"/>
    <property type="evidence" value="ECO:0007669"/>
    <property type="project" value="UniProtKB-KW"/>
</dbReference>
<dbReference type="PANTHER" id="PTHR47634">
    <property type="entry name" value="PROTEIN KINASE DOMAIN-CONTAINING PROTEIN-RELATED"/>
    <property type="match status" value="1"/>
</dbReference>
<feature type="binding site" evidence="9">
    <location>
        <position position="63"/>
    </location>
    <ligand>
        <name>ATP</name>
        <dbReference type="ChEBI" id="CHEBI:30616"/>
    </ligand>
</feature>
<dbReference type="SUPFAM" id="SSF56112">
    <property type="entry name" value="Protein kinase-like (PK-like)"/>
    <property type="match status" value="1"/>
</dbReference>
<comment type="similarity">
    <text evidence="10">Belongs to the protein kinase superfamily.</text>
</comment>
<feature type="domain" description="Protein kinase" evidence="11">
    <location>
        <begin position="32"/>
        <end position="394"/>
    </location>
</feature>
<organism evidence="12 13">
    <name type="scientific">Carpediemonas membranifera</name>
    <dbReference type="NCBI Taxonomy" id="201153"/>
    <lineage>
        <taxon>Eukaryota</taxon>
        <taxon>Metamonada</taxon>
        <taxon>Carpediemonas-like organisms</taxon>
        <taxon>Carpediemonas</taxon>
    </lineage>
</organism>
<evidence type="ECO:0000256" key="7">
    <source>
        <dbReference type="ARBA" id="ARBA00047899"/>
    </source>
</evidence>
<comment type="catalytic activity">
    <reaction evidence="8">
        <text>L-seryl-[protein] + ATP = O-phospho-L-seryl-[protein] + ADP + H(+)</text>
        <dbReference type="Rhea" id="RHEA:17989"/>
        <dbReference type="Rhea" id="RHEA-COMP:9863"/>
        <dbReference type="Rhea" id="RHEA-COMP:11604"/>
        <dbReference type="ChEBI" id="CHEBI:15378"/>
        <dbReference type="ChEBI" id="CHEBI:29999"/>
        <dbReference type="ChEBI" id="CHEBI:30616"/>
        <dbReference type="ChEBI" id="CHEBI:83421"/>
        <dbReference type="ChEBI" id="CHEBI:456216"/>
        <dbReference type="EC" id="2.7.11.1"/>
    </reaction>
</comment>
<evidence type="ECO:0000259" key="11">
    <source>
        <dbReference type="PROSITE" id="PS50011"/>
    </source>
</evidence>
<dbReference type="InterPro" id="IPR011009">
    <property type="entry name" value="Kinase-like_dom_sf"/>
</dbReference>
<keyword evidence="4 9" id="KW-0547">Nucleotide-binding</keyword>
<dbReference type="InterPro" id="IPR017441">
    <property type="entry name" value="Protein_kinase_ATP_BS"/>
</dbReference>
<gene>
    <name evidence="12" type="ORF">J8273_4702</name>
</gene>
<dbReference type="PROSITE" id="PS50011">
    <property type="entry name" value="PROTEIN_KINASE_DOM"/>
    <property type="match status" value="1"/>
</dbReference>
<evidence type="ECO:0000256" key="9">
    <source>
        <dbReference type="PROSITE-ProRule" id="PRU10141"/>
    </source>
</evidence>
<dbReference type="InterPro" id="IPR008271">
    <property type="entry name" value="Ser/Thr_kinase_AS"/>
</dbReference>
<keyword evidence="13" id="KW-1185">Reference proteome</keyword>
<evidence type="ECO:0000256" key="4">
    <source>
        <dbReference type="ARBA" id="ARBA00022741"/>
    </source>
</evidence>
<evidence type="ECO:0000256" key="6">
    <source>
        <dbReference type="ARBA" id="ARBA00022840"/>
    </source>
</evidence>
<dbReference type="InterPro" id="IPR000719">
    <property type="entry name" value="Prot_kinase_dom"/>
</dbReference>
<evidence type="ECO:0000313" key="12">
    <source>
        <dbReference type="EMBL" id="KAG9393839.1"/>
    </source>
</evidence>
<evidence type="ECO:0000256" key="8">
    <source>
        <dbReference type="ARBA" id="ARBA00048679"/>
    </source>
</evidence>
<name>A0A8J6B628_9EUKA</name>
<keyword evidence="5 12" id="KW-0418">Kinase</keyword>
<comment type="caution">
    <text evidence="12">The sequence shown here is derived from an EMBL/GenBank/DDBJ whole genome shotgun (WGS) entry which is preliminary data.</text>
</comment>
<evidence type="ECO:0000256" key="2">
    <source>
        <dbReference type="ARBA" id="ARBA00022527"/>
    </source>
</evidence>